<dbReference type="CDD" id="cd06971">
    <property type="entry name" value="PgpA"/>
    <property type="match status" value="1"/>
</dbReference>
<dbReference type="EMBL" id="JACOAF010000034">
    <property type="protein sequence ID" value="MBC3540989.1"/>
    <property type="molecule type" value="Genomic_DNA"/>
</dbReference>
<keyword evidence="1" id="KW-1133">Transmembrane helix</keyword>
<protein>
    <submittedName>
        <fullName evidence="3">Phosphatidylglycerophosphatase A</fullName>
    </submittedName>
</protein>
<dbReference type="SUPFAM" id="SSF101307">
    <property type="entry name" value="YutG-like"/>
    <property type="match status" value="1"/>
</dbReference>
<dbReference type="PANTHER" id="PTHR36305">
    <property type="entry name" value="PHOSPHATIDYLGLYCEROPHOSPHATASE A"/>
    <property type="match status" value="1"/>
</dbReference>
<feature type="transmembrane region" description="Helical" evidence="1">
    <location>
        <begin position="126"/>
        <end position="149"/>
    </location>
</feature>
<keyword evidence="4" id="KW-1185">Reference proteome</keyword>
<evidence type="ECO:0000256" key="1">
    <source>
        <dbReference type="SAM" id="Phobius"/>
    </source>
</evidence>
<dbReference type="Pfam" id="PF04608">
    <property type="entry name" value="PgpA"/>
    <property type="match status" value="1"/>
</dbReference>
<dbReference type="InterPro" id="IPR026037">
    <property type="entry name" value="PgpA"/>
</dbReference>
<dbReference type="Proteomes" id="UP000659698">
    <property type="component" value="Unassembled WGS sequence"/>
</dbReference>
<organism evidence="3 4">
    <name type="scientific">Rufibacter sediminis</name>
    <dbReference type="NCBI Taxonomy" id="2762756"/>
    <lineage>
        <taxon>Bacteria</taxon>
        <taxon>Pseudomonadati</taxon>
        <taxon>Bacteroidota</taxon>
        <taxon>Cytophagia</taxon>
        <taxon>Cytophagales</taxon>
        <taxon>Hymenobacteraceae</taxon>
        <taxon>Rufibacter</taxon>
    </lineage>
</organism>
<evidence type="ECO:0000313" key="3">
    <source>
        <dbReference type="EMBL" id="MBC3540989.1"/>
    </source>
</evidence>
<sequence length="152" mass="16681">MIQLHKLISTSLGIGYVGKGGGTVAAVFTCLVWYFCQGSGNELVFWPLALTVLLTALGVWSANEVEPLWGKDDKKVVIDEVAGMCISLLFIPVTVPYLLAALVLFRFFDIVKPLGIRKTERLPGGWGVMLDDVLSGIYANVLLQLLLFFDLF</sequence>
<gene>
    <name evidence="3" type="ORF">H7U12_14945</name>
</gene>
<evidence type="ECO:0000259" key="2">
    <source>
        <dbReference type="Pfam" id="PF04608"/>
    </source>
</evidence>
<dbReference type="PIRSF" id="PIRSF006162">
    <property type="entry name" value="PgpA"/>
    <property type="match status" value="1"/>
</dbReference>
<feature type="transmembrane region" description="Helical" evidence="1">
    <location>
        <begin position="43"/>
        <end position="61"/>
    </location>
</feature>
<feature type="transmembrane region" description="Helical" evidence="1">
    <location>
        <begin position="81"/>
        <end position="105"/>
    </location>
</feature>
<keyword evidence="1" id="KW-0812">Transmembrane</keyword>
<accession>A0ABR6VV04</accession>
<keyword evidence="1" id="KW-0472">Membrane</keyword>
<reference evidence="3 4" key="1">
    <citation type="journal article" date="2019" name="Int. J. Syst. Evol. Microbiol.">
        <title>Rufibacter sediminis sp. nov., isolated from freshwater lake sediment.</title>
        <authorList>
            <person name="Qu J.H."/>
            <person name="Zhang L.J."/>
            <person name="Fu Y.H."/>
            <person name="Li H.F."/>
        </authorList>
    </citation>
    <scope>NUCLEOTIDE SEQUENCE [LARGE SCALE GENOMIC DNA]</scope>
    <source>
        <strain evidence="3 4">H-1</strain>
    </source>
</reference>
<evidence type="ECO:0000313" key="4">
    <source>
        <dbReference type="Proteomes" id="UP000659698"/>
    </source>
</evidence>
<dbReference type="RefSeq" id="WP_186639420.1">
    <property type="nucleotide sequence ID" value="NZ_JACOAF010000034.1"/>
</dbReference>
<dbReference type="InterPro" id="IPR036681">
    <property type="entry name" value="PgpA-like_sf"/>
</dbReference>
<dbReference type="PANTHER" id="PTHR36305:SF1">
    <property type="entry name" value="PHOSPHATIDYLGLYCEROPHOSPHATASE A"/>
    <property type="match status" value="1"/>
</dbReference>
<comment type="caution">
    <text evidence="3">The sequence shown here is derived from an EMBL/GenBank/DDBJ whole genome shotgun (WGS) entry which is preliminary data.</text>
</comment>
<feature type="domain" description="YutG/PgpA" evidence="2">
    <location>
        <begin position="8"/>
        <end position="146"/>
    </location>
</feature>
<name>A0ABR6VV04_9BACT</name>
<proteinExistence type="predicted"/>
<feature type="transmembrane region" description="Helical" evidence="1">
    <location>
        <begin position="16"/>
        <end position="36"/>
    </location>
</feature>
<dbReference type="InterPro" id="IPR007686">
    <property type="entry name" value="YutG/PgpA"/>
</dbReference>